<organism evidence="4">
    <name type="scientific">Selaginella moellendorffii</name>
    <name type="common">Spikemoss</name>
    <dbReference type="NCBI Taxonomy" id="88036"/>
    <lineage>
        <taxon>Eukaryota</taxon>
        <taxon>Viridiplantae</taxon>
        <taxon>Streptophyta</taxon>
        <taxon>Embryophyta</taxon>
        <taxon>Tracheophyta</taxon>
        <taxon>Lycopodiopsida</taxon>
        <taxon>Selaginellales</taxon>
        <taxon>Selaginellaceae</taxon>
        <taxon>Selaginella</taxon>
    </lineage>
</organism>
<protein>
    <submittedName>
        <fullName evidence="3">Uncharacterized protein</fullName>
    </submittedName>
</protein>
<name>D8RUT7_SELML</name>
<sequence>MIHATIEAQRLTLGENPEETKKKFIIAADGDSGNPAYATADVRKYFCSALLTSTVTDYAAETATHKAIEVSRRLIQLESQRNVDLIGGADTVVGLHGMTVEKPRNEKDAC</sequence>
<accession>D8RUT7</accession>
<dbReference type="GO" id="GO:0047429">
    <property type="term" value="F:nucleoside triphosphate diphosphatase activity"/>
    <property type="evidence" value="ECO:0007669"/>
    <property type="project" value="InterPro"/>
</dbReference>
<comment type="cofactor">
    <cofactor evidence="1">
        <name>a divalent metal cation</name>
        <dbReference type="ChEBI" id="CHEBI:60240"/>
    </cofactor>
</comment>
<gene>
    <name evidence="3" type="ORF">SELMODRAFT_414840</name>
</gene>
<dbReference type="HOGENOM" id="CLU_2175409_0_0_1"/>
<dbReference type="KEGG" id="smo:SELMODRAFT_414840"/>
<dbReference type="InterPro" id="IPR003697">
    <property type="entry name" value="Maf-like"/>
</dbReference>
<dbReference type="Gene3D" id="3.90.950.10">
    <property type="match status" value="1"/>
</dbReference>
<dbReference type="Gramene" id="EFJ24078">
    <property type="protein sequence ID" value="EFJ24078"/>
    <property type="gene ID" value="SELMODRAFT_414840"/>
</dbReference>
<keyword evidence="2" id="KW-0378">Hydrolase</keyword>
<dbReference type="InterPro" id="IPR029001">
    <property type="entry name" value="ITPase-like_fam"/>
</dbReference>
<dbReference type="Proteomes" id="UP000001514">
    <property type="component" value="Unassembled WGS sequence"/>
</dbReference>
<evidence type="ECO:0000313" key="4">
    <source>
        <dbReference type="Proteomes" id="UP000001514"/>
    </source>
</evidence>
<evidence type="ECO:0000313" key="3">
    <source>
        <dbReference type="EMBL" id="EFJ24078.1"/>
    </source>
</evidence>
<dbReference type="SUPFAM" id="SSF52972">
    <property type="entry name" value="ITPase-like"/>
    <property type="match status" value="1"/>
</dbReference>
<evidence type="ECO:0000256" key="2">
    <source>
        <dbReference type="ARBA" id="ARBA00022801"/>
    </source>
</evidence>
<dbReference type="AlphaFoldDB" id="D8RUT7"/>
<dbReference type="PANTHER" id="PTHR43213">
    <property type="entry name" value="BIFUNCTIONAL DTTP/UTP PYROPHOSPHATASE/METHYLTRANSFERASE PROTEIN-RELATED"/>
    <property type="match status" value="1"/>
</dbReference>
<dbReference type="InParanoid" id="D8RUT7"/>
<evidence type="ECO:0000256" key="1">
    <source>
        <dbReference type="ARBA" id="ARBA00001968"/>
    </source>
</evidence>
<dbReference type="PANTHER" id="PTHR43213:SF5">
    <property type="entry name" value="BIFUNCTIONAL DTTP_UTP PYROPHOSPHATASE_METHYLTRANSFERASE PROTEIN-RELATED"/>
    <property type="match status" value="1"/>
</dbReference>
<reference evidence="3 4" key="1">
    <citation type="journal article" date="2011" name="Science">
        <title>The Selaginella genome identifies genetic changes associated with the evolution of vascular plants.</title>
        <authorList>
            <person name="Banks J.A."/>
            <person name="Nishiyama T."/>
            <person name="Hasebe M."/>
            <person name="Bowman J.L."/>
            <person name="Gribskov M."/>
            <person name="dePamphilis C."/>
            <person name="Albert V.A."/>
            <person name="Aono N."/>
            <person name="Aoyama T."/>
            <person name="Ambrose B.A."/>
            <person name="Ashton N.W."/>
            <person name="Axtell M.J."/>
            <person name="Barker E."/>
            <person name="Barker M.S."/>
            <person name="Bennetzen J.L."/>
            <person name="Bonawitz N.D."/>
            <person name="Chapple C."/>
            <person name="Cheng C."/>
            <person name="Correa L.G."/>
            <person name="Dacre M."/>
            <person name="DeBarry J."/>
            <person name="Dreyer I."/>
            <person name="Elias M."/>
            <person name="Engstrom E.M."/>
            <person name="Estelle M."/>
            <person name="Feng L."/>
            <person name="Finet C."/>
            <person name="Floyd S.K."/>
            <person name="Frommer W.B."/>
            <person name="Fujita T."/>
            <person name="Gramzow L."/>
            <person name="Gutensohn M."/>
            <person name="Harholt J."/>
            <person name="Hattori M."/>
            <person name="Heyl A."/>
            <person name="Hirai T."/>
            <person name="Hiwatashi Y."/>
            <person name="Ishikawa M."/>
            <person name="Iwata M."/>
            <person name="Karol K.G."/>
            <person name="Koehler B."/>
            <person name="Kolukisaoglu U."/>
            <person name="Kubo M."/>
            <person name="Kurata T."/>
            <person name="Lalonde S."/>
            <person name="Li K."/>
            <person name="Li Y."/>
            <person name="Litt A."/>
            <person name="Lyons E."/>
            <person name="Manning G."/>
            <person name="Maruyama T."/>
            <person name="Michael T.P."/>
            <person name="Mikami K."/>
            <person name="Miyazaki S."/>
            <person name="Morinaga S."/>
            <person name="Murata T."/>
            <person name="Mueller-Roeber B."/>
            <person name="Nelson D.R."/>
            <person name="Obara M."/>
            <person name="Oguri Y."/>
            <person name="Olmstead R.G."/>
            <person name="Onodera N."/>
            <person name="Petersen B.L."/>
            <person name="Pils B."/>
            <person name="Prigge M."/>
            <person name="Rensing S.A."/>
            <person name="Riano-Pachon D.M."/>
            <person name="Roberts A.W."/>
            <person name="Sato Y."/>
            <person name="Scheller H.V."/>
            <person name="Schulz B."/>
            <person name="Schulz C."/>
            <person name="Shakirov E.V."/>
            <person name="Shibagaki N."/>
            <person name="Shinohara N."/>
            <person name="Shippen D.E."/>
            <person name="Soerensen I."/>
            <person name="Sotooka R."/>
            <person name="Sugimoto N."/>
            <person name="Sugita M."/>
            <person name="Sumikawa N."/>
            <person name="Tanurdzic M."/>
            <person name="Theissen G."/>
            <person name="Ulvskov P."/>
            <person name="Wakazuki S."/>
            <person name="Weng J.K."/>
            <person name="Willats W.W."/>
            <person name="Wipf D."/>
            <person name="Wolf P.G."/>
            <person name="Yang L."/>
            <person name="Zimmer A.D."/>
            <person name="Zhu Q."/>
            <person name="Mitros T."/>
            <person name="Hellsten U."/>
            <person name="Loque D."/>
            <person name="Otillar R."/>
            <person name="Salamov A."/>
            <person name="Schmutz J."/>
            <person name="Shapiro H."/>
            <person name="Lindquist E."/>
            <person name="Lucas S."/>
            <person name="Rokhsar D."/>
            <person name="Grigoriev I.V."/>
        </authorList>
    </citation>
    <scope>NUCLEOTIDE SEQUENCE [LARGE SCALE GENOMIC DNA]</scope>
</reference>
<dbReference type="EMBL" id="GL377590">
    <property type="protein sequence ID" value="EFJ24078.1"/>
    <property type="molecule type" value="Genomic_DNA"/>
</dbReference>
<keyword evidence="4" id="KW-1185">Reference proteome</keyword>
<proteinExistence type="predicted"/>